<keyword evidence="4" id="KW-1185">Reference proteome</keyword>
<dbReference type="Pfam" id="PF03401">
    <property type="entry name" value="TctC"/>
    <property type="match status" value="1"/>
</dbReference>
<dbReference type="Gene3D" id="3.40.190.10">
    <property type="entry name" value="Periplasmic binding protein-like II"/>
    <property type="match status" value="1"/>
</dbReference>
<evidence type="ECO:0000313" key="4">
    <source>
        <dbReference type="Proteomes" id="UP000249130"/>
    </source>
</evidence>
<sequence>MKARRMLLPLIAACGFAAAAAAQTYPARPVTVIVPYPAGGATDIVARLISQGLSEEFKQSLVVDNKGGGAGMIGMEVAARSEPDGYTLLVSSTGPATISPLLHKDGEFKPLERLEPVVSLASAPAILLVRNDLPAKTVDELIALSKKTPGSLNMASAGAGSLQRLVGEVFQDRTGVKWTHVPFRGSAPALNELIAGRVDVMVDVVPSAAPFVQAGKMRALAVMAPQRSAQLPDVPTLAELGRPGLEFSGWHGLFAPAGTPRGVIDTLNATTNRILKLPSVQAGLAAIGASADGGPPEDLRRRMEQELRNWADVIRKAGITVTD</sequence>
<evidence type="ECO:0000256" key="1">
    <source>
        <dbReference type="ARBA" id="ARBA00006987"/>
    </source>
</evidence>
<keyword evidence="2" id="KW-0732">Signal</keyword>
<comment type="similarity">
    <text evidence="1">Belongs to the UPF0065 (bug) family.</text>
</comment>
<dbReference type="EMBL" id="NPEX01000004">
    <property type="protein sequence ID" value="RAI45985.1"/>
    <property type="molecule type" value="Genomic_DNA"/>
</dbReference>
<dbReference type="PANTHER" id="PTHR42928:SF5">
    <property type="entry name" value="BLR1237 PROTEIN"/>
    <property type="match status" value="1"/>
</dbReference>
<dbReference type="InterPro" id="IPR042100">
    <property type="entry name" value="Bug_dom1"/>
</dbReference>
<dbReference type="InterPro" id="IPR005064">
    <property type="entry name" value="BUG"/>
</dbReference>
<proteinExistence type="inferred from homology"/>
<evidence type="ECO:0000256" key="2">
    <source>
        <dbReference type="SAM" id="SignalP"/>
    </source>
</evidence>
<name>A0A327L7E7_9BRAD</name>
<dbReference type="OrthoDB" id="8970543at2"/>
<dbReference type="CDD" id="cd07012">
    <property type="entry name" value="PBP2_Bug_TTT"/>
    <property type="match status" value="1"/>
</dbReference>
<dbReference type="SUPFAM" id="SSF53850">
    <property type="entry name" value="Periplasmic binding protein-like II"/>
    <property type="match status" value="1"/>
</dbReference>
<gene>
    <name evidence="3" type="ORF">CH341_01340</name>
</gene>
<dbReference type="AlphaFoldDB" id="A0A327L7E7"/>
<evidence type="ECO:0008006" key="5">
    <source>
        <dbReference type="Google" id="ProtNLM"/>
    </source>
</evidence>
<reference evidence="3 4" key="1">
    <citation type="submission" date="2017-07" db="EMBL/GenBank/DDBJ databases">
        <title>Draft Genome Sequences of Select Purple Nonsulfur Bacteria.</title>
        <authorList>
            <person name="Lasarre B."/>
            <person name="Mckinlay J.B."/>
        </authorList>
    </citation>
    <scope>NUCLEOTIDE SEQUENCE [LARGE SCALE GENOMIC DNA]</scope>
    <source>
        <strain evidence="3 4">DSM 5909</strain>
    </source>
</reference>
<feature type="chain" id="PRO_5016268575" description="Tripartite tricarboxylate transporter substrate binding protein" evidence="2">
    <location>
        <begin position="23"/>
        <end position="323"/>
    </location>
</feature>
<evidence type="ECO:0000313" key="3">
    <source>
        <dbReference type="EMBL" id="RAI45985.1"/>
    </source>
</evidence>
<dbReference type="PANTHER" id="PTHR42928">
    <property type="entry name" value="TRICARBOXYLATE-BINDING PROTEIN"/>
    <property type="match status" value="1"/>
</dbReference>
<comment type="caution">
    <text evidence="3">The sequence shown here is derived from an EMBL/GenBank/DDBJ whole genome shotgun (WGS) entry which is preliminary data.</text>
</comment>
<dbReference type="RefSeq" id="WP_111417236.1">
    <property type="nucleotide sequence ID" value="NZ_NPEX01000004.1"/>
</dbReference>
<dbReference type="Gene3D" id="3.40.190.150">
    <property type="entry name" value="Bordetella uptake gene, domain 1"/>
    <property type="match status" value="1"/>
</dbReference>
<protein>
    <recommendedName>
        <fullName evidence="5">Tripartite tricarboxylate transporter substrate binding protein</fullName>
    </recommendedName>
</protein>
<organism evidence="3 4">
    <name type="scientific">Rhodoplanes roseus</name>
    <dbReference type="NCBI Taxonomy" id="29409"/>
    <lineage>
        <taxon>Bacteria</taxon>
        <taxon>Pseudomonadati</taxon>
        <taxon>Pseudomonadota</taxon>
        <taxon>Alphaproteobacteria</taxon>
        <taxon>Hyphomicrobiales</taxon>
        <taxon>Nitrobacteraceae</taxon>
        <taxon>Rhodoplanes</taxon>
    </lineage>
</organism>
<feature type="signal peptide" evidence="2">
    <location>
        <begin position="1"/>
        <end position="22"/>
    </location>
</feature>
<dbReference type="PIRSF" id="PIRSF017082">
    <property type="entry name" value="YflP"/>
    <property type="match status" value="1"/>
</dbReference>
<accession>A0A327L7E7</accession>
<dbReference type="Proteomes" id="UP000249130">
    <property type="component" value="Unassembled WGS sequence"/>
</dbReference>